<name>A0ABU1X9W4_9NOCA</name>
<evidence type="ECO:0000313" key="1">
    <source>
        <dbReference type="EMBL" id="MDR7167332.1"/>
    </source>
</evidence>
<organism evidence="1 2">
    <name type="scientific">Nocardia kruczakiae</name>
    <dbReference type="NCBI Taxonomy" id="261477"/>
    <lineage>
        <taxon>Bacteria</taxon>
        <taxon>Bacillati</taxon>
        <taxon>Actinomycetota</taxon>
        <taxon>Actinomycetes</taxon>
        <taxon>Mycobacteriales</taxon>
        <taxon>Nocardiaceae</taxon>
        <taxon>Nocardia</taxon>
    </lineage>
</organism>
<accession>A0ABU1X9W4</accession>
<dbReference type="EMBL" id="JAVDWW010000001">
    <property type="protein sequence ID" value="MDR7167332.1"/>
    <property type="molecule type" value="Genomic_DNA"/>
</dbReference>
<dbReference type="Proteomes" id="UP001251217">
    <property type="component" value="Unassembled WGS sequence"/>
</dbReference>
<dbReference type="RefSeq" id="WP_310399082.1">
    <property type="nucleotide sequence ID" value="NZ_JAVDWW010000001.1"/>
</dbReference>
<comment type="caution">
    <text evidence="1">The sequence shown here is derived from an EMBL/GenBank/DDBJ whole genome shotgun (WGS) entry which is preliminary data.</text>
</comment>
<keyword evidence="2" id="KW-1185">Reference proteome</keyword>
<reference evidence="1 2" key="1">
    <citation type="submission" date="2023-07" db="EMBL/GenBank/DDBJ databases">
        <title>Sorghum-associated microbial communities from plants grown in Nebraska, USA.</title>
        <authorList>
            <person name="Schachtman D."/>
        </authorList>
    </citation>
    <scope>NUCLEOTIDE SEQUENCE [LARGE SCALE GENOMIC DNA]</scope>
    <source>
        <strain evidence="1 2">4272</strain>
    </source>
</reference>
<sequence>MHAEHTSPCRPGIAVDLKGSQGRDVQLRMVEPRFDAAMLAGPGITPEGSQLDALLRSGFSEAEIVTLVSSGVTRQTRSATAGKP</sequence>
<proteinExistence type="predicted"/>
<evidence type="ECO:0000313" key="2">
    <source>
        <dbReference type="Proteomes" id="UP001251217"/>
    </source>
</evidence>
<protein>
    <submittedName>
        <fullName evidence="1">Uncharacterized protein</fullName>
    </submittedName>
</protein>
<gene>
    <name evidence="1" type="ORF">J2W56_001050</name>
</gene>